<dbReference type="GO" id="GO:0030182">
    <property type="term" value="P:neuron differentiation"/>
    <property type="evidence" value="ECO:0007669"/>
    <property type="project" value="TreeGrafter"/>
</dbReference>
<evidence type="ECO:0000256" key="9">
    <source>
        <dbReference type="RuleBase" id="RU003500"/>
    </source>
</evidence>
<comment type="similarity">
    <text evidence="2 9">Belongs to the Wnt family.</text>
</comment>
<dbReference type="PANTHER" id="PTHR12027:SF98">
    <property type="entry name" value="PROTEIN WNT"/>
    <property type="match status" value="1"/>
</dbReference>
<dbReference type="Gene3D" id="3.30.2460.20">
    <property type="match status" value="1"/>
</dbReference>
<dbReference type="GO" id="GO:0005125">
    <property type="term" value="F:cytokine activity"/>
    <property type="evidence" value="ECO:0007669"/>
    <property type="project" value="TreeGrafter"/>
</dbReference>
<dbReference type="InterPro" id="IPR005817">
    <property type="entry name" value="Wnt"/>
</dbReference>
<evidence type="ECO:0000256" key="8">
    <source>
        <dbReference type="ARBA" id="ARBA00023288"/>
    </source>
</evidence>
<dbReference type="SMART" id="SM00097">
    <property type="entry name" value="WNT1"/>
    <property type="match status" value="1"/>
</dbReference>
<evidence type="ECO:0000256" key="5">
    <source>
        <dbReference type="ARBA" id="ARBA00022530"/>
    </source>
</evidence>
<dbReference type="EMBL" id="AJ491800">
    <property type="protein sequence ID" value="CAD37168.2"/>
    <property type="molecule type" value="mRNA"/>
</dbReference>
<dbReference type="PANTHER" id="PTHR12027">
    <property type="entry name" value="WNT RELATED"/>
    <property type="match status" value="1"/>
</dbReference>
<reference evidence="11" key="1">
    <citation type="journal article" date="2002" name="Curr. Biol.">
        <title>Phylogenetic analysis of the Wnt gene family. Insights from lophotrochozoan members.</title>
        <authorList>
            <person name="Prud'homme B."/>
            <person name="Lartillot N."/>
            <person name="Balavoine G."/>
            <person name="Adoutte A."/>
            <person name="Vervoort M."/>
        </authorList>
    </citation>
    <scope>NUCLEOTIDE SEQUENCE</scope>
</reference>
<name>Q8MPL4_PLADU</name>
<dbReference type="GO" id="GO:0005109">
    <property type="term" value="F:frizzled binding"/>
    <property type="evidence" value="ECO:0007669"/>
    <property type="project" value="TreeGrafter"/>
</dbReference>
<evidence type="ECO:0000313" key="11">
    <source>
        <dbReference type="EMBL" id="CAD37168.2"/>
    </source>
</evidence>
<dbReference type="Pfam" id="PF00110">
    <property type="entry name" value="wnt"/>
    <property type="match status" value="1"/>
</dbReference>
<evidence type="ECO:0000256" key="6">
    <source>
        <dbReference type="ARBA" id="ARBA00022687"/>
    </source>
</evidence>
<evidence type="ECO:0000256" key="7">
    <source>
        <dbReference type="ARBA" id="ARBA00023157"/>
    </source>
</evidence>
<keyword evidence="7" id="KW-1015">Disulfide bond</keyword>
<dbReference type="GO" id="GO:0060070">
    <property type="term" value="P:canonical Wnt signaling pathway"/>
    <property type="evidence" value="ECO:0007669"/>
    <property type="project" value="TreeGrafter"/>
</dbReference>
<feature type="signal peptide" evidence="10">
    <location>
        <begin position="1"/>
        <end position="24"/>
    </location>
</feature>
<dbReference type="AlphaFoldDB" id="Q8MPL4"/>
<comment type="subcellular location">
    <subcellularLocation>
        <location evidence="1 9">Secreted</location>
        <location evidence="1 9">Extracellular space</location>
        <location evidence="1 9">Extracellular matrix</location>
    </subcellularLocation>
</comment>
<keyword evidence="6 9" id="KW-0879">Wnt signaling pathway</keyword>
<accession>Q8MPL4</accession>
<keyword evidence="8" id="KW-0449">Lipoprotein</keyword>
<evidence type="ECO:0000256" key="2">
    <source>
        <dbReference type="ARBA" id="ARBA00005683"/>
    </source>
</evidence>
<evidence type="ECO:0000256" key="1">
    <source>
        <dbReference type="ARBA" id="ARBA00004498"/>
    </source>
</evidence>
<protein>
    <recommendedName>
        <fullName evidence="9">Protein Wnt</fullName>
    </recommendedName>
</protein>
<organism evidence="11">
    <name type="scientific">Platynereis dumerilii</name>
    <name type="common">Dumeril's clam worm</name>
    <dbReference type="NCBI Taxonomy" id="6359"/>
    <lineage>
        <taxon>Eukaryota</taxon>
        <taxon>Metazoa</taxon>
        <taxon>Spiralia</taxon>
        <taxon>Lophotrochozoa</taxon>
        <taxon>Annelida</taxon>
        <taxon>Polychaeta</taxon>
        <taxon>Errantia</taxon>
        <taxon>Phyllodocida</taxon>
        <taxon>Nereididae</taxon>
        <taxon>Platynereis</taxon>
    </lineage>
</organism>
<dbReference type="CDD" id="cd19342">
    <property type="entry name" value="Wnt_Wnt10"/>
    <property type="match status" value="1"/>
</dbReference>
<dbReference type="PRINTS" id="PR01349">
    <property type="entry name" value="WNTPROTEIN"/>
</dbReference>
<sequence>MTVMTSWILLWLCLAALMTHRCNGGNDVLGLDIPTEPNLDPNTVCKTYPDLTAKQYSLCSRYPDVTASAIQGIQVAIHECQRQFKTHRWNCSALERKNKNPHSSPFLARGYKETAFAYAILAAGVVTQVARACSLGKLESCGCQPVLNHATNQWQWKGCDHNVEFGNAFGRKFLDSEDRAKDFMSKVNRHNNKVGRMTVFENLRKMCKRHGMSGSCEMKTCWRAAPQFHVVGEVLKQKYLQASKVQMINTNSASGRVRLRLVYKKKRRKRPSKSSLVFYETSPNFCEDSSWLDSPGTRGRYCNKTSTDIDNCETLCCGRGYNTLKVTRVERCNCRFHWCCYVVCKKCLISDWVTVCK</sequence>
<dbReference type="FunFam" id="3.30.2460.20:FF:000001">
    <property type="entry name" value="Wnt homolog"/>
    <property type="match status" value="1"/>
</dbReference>
<keyword evidence="10" id="KW-0732">Signal</keyword>
<dbReference type="GO" id="GO:0005615">
    <property type="term" value="C:extracellular space"/>
    <property type="evidence" value="ECO:0007669"/>
    <property type="project" value="TreeGrafter"/>
</dbReference>
<keyword evidence="3 9" id="KW-0217">Developmental protein</keyword>
<dbReference type="SMR" id="Q8MPL4"/>
<proteinExistence type="evidence at transcript level"/>
<evidence type="ECO:0000256" key="10">
    <source>
        <dbReference type="SAM" id="SignalP"/>
    </source>
</evidence>
<gene>
    <name evidence="11" type="primary">wnt10</name>
</gene>
<keyword evidence="4" id="KW-0964">Secreted</keyword>
<reference evidence="11" key="3">
    <citation type="submission" date="2011-08" db="EMBL/GenBank/DDBJ databases">
        <authorList>
            <person name="Balavoine G."/>
        </authorList>
    </citation>
    <scope>NUCLEOTIDE SEQUENCE</scope>
</reference>
<keyword evidence="5" id="KW-0272">Extracellular matrix</keyword>
<dbReference type="GO" id="GO:0045165">
    <property type="term" value="P:cell fate commitment"/>
    <property type="evidence" value="ECO:0007669"/>
    <property type="project" value="TreeGrafter"/>
</dbReference>
<reference evidence="11" key="2">
    <citation type="journal article" date="2010" name="BMC Evol. Biol.">
        <title>Conservation, loss, and redeployment of Wnt ligands in protostomes: implications for understanding the evolution of segment formation.</title>
        <authorList>
            <person name="Janssen R."/>
            <person name="Le Gouar M."/>
            <person name="Pechmann M."/>
            <person name="Poulin F."/>
            <person name="Bolognesi R."/>
            <person name="Schwager E.E."/>
            <person name="Hopfen C."/>
            <person name="Colbourne J.K."/>
            <person name="Budd G.E."/>
            <person name="Brown S.J."/>
            <person name="Prpic N.M."/>
            <person name="Kosiol C."/>
            <person name="Vervoort M."/>
            <person name="Damen W.G."/>
            <person name="Balavoine G."/>
            <person name="McGregor A.P."/>
        </authorList>
    </citation>
    <scope>NUCLEOTIDE SEQUENCE</scope>
</reference>
<dbReference type="InterPro" id="IPR043158">
    <property type="entry name" value="Wnt_C"/>
</dbReference>
<feature type="chain" id="PRO_5004311420" description="Protein Wnt" evidence="10">
    <location>
        <begin position="25"/>
        <end position="357"/>
    </location>
</feature>
<evidence type="ECO:0000256" key="3">
    <source>
        <dbReference type="ARBA" id="ARBA00022473"/>
    </source>
</evidence>
<comment type="function">
    <text evidence="9">Ligand for members of the frizzled family of seven transmembrane receptors.</text>
</comment>
<evidence type="ECO:0000256" key="4">
    <source>
        <dbReference type="ARBA" id="ARBA00022525"/>
    </source>
</evidence>